<reference evidence="3" key="1">
    <citation type="submission" date="2025-08" db="UniProtKB">
        <authorList>
            <consortium name="RefSeq"/>
        </authorList>
    </citation>
    <scope>IDENTIFICATION</scope>
    <source>
        <tissue evidence="3">Leaves</tissue>
    </source>
</reference>
<dbReference type="Pfam" id="PF13456">
    <property type="entry name" value="RVT_3"/>
    <property type="match status" value="1"/>
</dbReference>
<dbReference type="SUPFAM" id="SSF53098">
    <property type="entry name" value="Ribonuclease H-like"/>
    <property type="match status" value="1"/>
</dbReference>
<dbReference type="RefSeq" id="XP_071933203.1">
    <property type="nucleotide sequence ID" value="XM_072077102.1"/>
</dbReference>
<accession>A0ABM4WN51</accession>
<proteinExistence type="predicted"/>
<evidence type="ECO:0000313" key="3">
    <source>
        <dbReference type="RefSeq" id="XP_071933203.1"/>
    </source>
</evidence>
<dbReference type="PANTHER" id="PTHR48475:SF2">
    <property type="entry name" value="RIBONUCLEASE H"/>
    <property type="match status" value="1"/>
</dbReference>
<dbReference type="InterPro" id="IPR012337">
    <property type="entry name" value="RNaseH-like_sf"/>
</dbReference>
<evidence type="ECO:0000313" key="2">
    <source>
        <dbReference type="Proteomes" id="UP001652660"/>
    </source>
</evidence>
<dbReference type="InterPro" id="IPR036397">
    <property type="entry name" value="RNaseH_sf"/>
</dbReference>
<dbReference type="GeneID" id="140035742"/>
<organism evidence="2 3">
    <name type="scientific">Coffea arabica</name>
    <name type="common">Arabian coffee</name>
    <dbReference type="NCBI Taxonomy" id="13443"/>
    <lineage>
        <taxon>Eukaryota</taxon>
        <taxon>Viridiplantae</taxon>
        <taxon>Streptophyta</taxon>
        <taxon>Embryophyta</taxon>
        <taxon>Tracheophyta</taxon>
        <taxon>Spermatophyta</taxon>
        <taxon>Magnoliopsida</taxon>
        <taxon>eudicotyledons</taxon>
        <taxon>Gunneridae</taxon>
        <taxon>Pentapetalae</taxon>
        <taxon>asterids</taxon>
        <taxon>lamiids</taxon>
        <taxon>Gentianales</taxon>
        <taxon>Rubiaceae</taxon>
        <taxon>Ixoroideae</taxon>
        <taxon>Gardenieae complex</taxon>
        <taxon>Bertiereae - Coffeeae clade</taxon>
        <taxon>Coffeeae</taxon>
        <taxon>Coffea</taxon>
    </lineage>
</organism>
<keyword evidence="2" id="KW-1185">Reference proteome</keyword>
<dbReference type="PROSITE" id="PS50879">
    <property type="entry name" value="RNASE_H_1"/>
    <property type="match status" value="1"/>
</dbReference>
<dbReference type="InterPro" id="IPR002156">
    <property type="entry name" value="RNaseH_domain"/>
</dbReference>
<gene>
    <name evidence="3" type="primary">LOC140035742</name>
</gene>
<dbReference type="PANTHER" id="PTHR48475">
    <property type="entry name" value="RIBONUCLEASE H"/>
    <property type="match status" value="1"/>
</dbReference>
<dbReference type="Gene3D" id="3.30.420.10">
    <property type="entry name" value="Ribonuclease H-like superfamily/Ribonuclease H"/>
    <property type="match status" value="1"/>
</dbReference>
<sequence>MVELIVPTWTLYVDGASNKEGCGAGLLLISPTGEELAYALRFDFKASNNKFEYETLITGMEVARKMGAESLRIYSDSQLIVNQVLGSYEVKEDPLKRYAAKVHELRSLFSQFILEQVPRSQNKRADALSKLVSTSFGTLNKQILVEIVKRRAYEQLNTIAIQVVNIWMDPIVKYLSSEVREETRKILLKSQRYVLTNGVLYRKSYLSP</sequence>
<evidence type="ECO:0000259" key="1">
    <source>
        <dbReference type="PROSITE" id="PS50879"/>
    </source>
</evidence>
<feature type="domain" description="RNase H type-1" evidence="1">
    <location>
        <begin position="5"/>
        <end position="134"/>
    </location>
</feature>
<name>A0ABM4WN51_COFAR</name>
<protein>
    <recommendedName>
        <fullName evidence="1">RNase H type-1 domain-containing protein</fullName>
    </recommendedName>
</protein>
<dbReference type="Proteomes" id="UP001652660">
    <property type="component" value="Chromosome 2c"/>
</dbReference>
<dbReference type="CDD" id="cd09279">
    <property type="entry name" value="RNase_HI_like"/>
    <property type="match status" value="1"/>
</dbReference>